<evidence type="ECO:0000313" key="4">
    <source>
        <dbReference type="Proteomes" id="UP001224997"/>
    </source>
</evidence>
<gene>
    <name evidence="3" type="ORF">Q5Y72_06850</name>
</gene>
<dbReference type="Pfam" id="PF08239">
    <property type="entry name" value="SH3_3"/>
    <property type="match status" value="1"/>
</dbReference>
<dbReference type="InterPro" id="IPR003646">
    <property type="entry name" value="SH3-like_bac-type"/>
</dbReference>
<proteinExistence type="predicted"/>
<feature type="region of interest" description="Disordered" evidence="1">
    <location>
        <begin position="52"/>
        <end position="112"/>
    </location>
</feature>
<sequence length="184" mass="17990">MRLALFIAVTLAGLYVLASVQGSGNPRADRKPAPAAPSAVAALQSAAQDAGRALLPPPAPEAAATAAPEAAPIPAPAAPQAESAPAAPRFPGPPLRPSPEHAGAAPAPVAPPPAGATGPILYVTGSRVNFRAGPSTGDRVIGALDGGAAVEALGPTDGAWVNIRDRDGRIGYISGQFLSADAPG</sequence>
<evidence type="ECO:0000313" key="3">
    <source>
        <dbReference type="EMBL" id="MDP5306805.1"/>
    </source>
</evidence>
<dbReference type="Gene3D" id="2.30.30.40">
    <property type="entry name" value="SH3 Domains"/>
    <property type="match status" value="1"/>
</dbReference>
<evidence type="ECO:0000256" key="1">
    <source>
        <dbReference type="SAM" id="MobiDB-lite"/>
    </source>
</evidence>
<accession>A0ABT9JAG6</accession>
<comment type="caution">
    <text evidence="3">The sequence shown here is derived from an EMBL/GenBank/DDBJ whole genome shotgun (WGS) entry which is preliminary data.</text>
</comment>
<organism evidence="3 4">
    <name type="scientific">Paracoccus spongiarum</name>
    <dbReference type="NCBI Taxonomy" id="3064387"/>
    <lineage>
        <taxon>Bacteria</taxon>
        <taxon>Pseudomonadati</taxon>
        <taxon>Pseudomonadota</taxon>
        <taxon>Alphaproteobacteria</taxon>
        <taxon>Rhodobacterales</taxon>
        <taxon>Paracoccaceae</taxon>
        <taxon>Paracoccus</taxon>
    </lineage>
</organism>
<feature type="compositionally biased region" description="Low complexity" evidence="1">
    <location>
        <begin position="61"/>
        <end position="70"/>
    </location>
</feature>
<dbReference type="RefSeq" id="WP_305962640.1">
    <property type="nucleotide sequence ID" value="NZ_JAVAMQ010000004.1"/>
</dbReference>
<feature type="domain" description="SH3b" evidence="2">
    <location>
        <begin position="118"/>
        <end position="182"/>
    </location>
</feature>
<evidence type="ECO:0000259" key="2">
    <source>
        <dbReference type="PROSITE" id="PS51781"/>
    </source>
</evidence>
<dbReference type="EMBL" id="JAVAMQ010000004">
    <property type="protein sequence ID" value="MDP5306805.1"/>
    <property type="molecule type" value="Genomic_DNA"/>
</dbReference>
<keyword evidence="4" id="KW-1185">Reference proteome</keyword>
<dbReference type="PROSITE" id="PS51781">
    <property type="entry name" value="SH3B"/>
    <property type="match status" value="1"/>
</dbReference>
<feature type="compositionally biased region" description="Pro residues" evidence="1">
    <location>
        <begin position="88"/>
        <end position="97"/>
    </location>
</feature>
<feature type="compositionally biased region" description="Low complexity" evidence="1">
    <location>
        <begin position="78"/>
        <end position="87"/>
    </location>
</feature>
<dbReference type="Proteomes" id="UP001224997">
    <property type="component" value="Unassembled WGS sequence"/>
</dbReference>
<name>A0ABT9JAG6_9RHOB</name>
<reference evidence="3 4" key="1">
    <citation type="submission" date="2023-08" db="EMBL/GenBank/DDBJ databases">
        <authorList>
            <person name="Park J.-S."/>
        </authorList>
    </citation>
    <scope>NUCLEOTIDE SEQUENCE [LARGE SCALE GENOMIC DNA]</scope>
    <source>
        <strain evidence="3 4">2205BS29-5</strain>
    </source>
</reference>
<protein>
    <submittedName>
        <fullName evidence="3">SH3 domain-containing protein</fullName>
    </submittedName>
</protein>